<dbReference type="AlphaFoldDB" id="A0A1G7TU96"/>
<reference evidence="1 2" key="1">
    <citation type="submission" date="2016-10" db="EMBL/GenBank/DDBJ databases">
        <authorList>
            <person name="de Groot N.N."/>
        </authorList>
    </citation>
    <scope>NUCLEOTIDE SEQUENCE [LARGE SCALE GENOMIC DNA]</scope>
    <source>
        <strain evidence="1 2">DSM 27375</strain>
    </source>
</reference>
<evidence type="ECO:0000313" key="1">
    <source>
        <dbReference type="EMBL" id="SDG38594.1"/>
    </source>
</evidence>
<dbReference type="Proteomes" id="UP000182284">
    <property type="component" value="Unassembled WGS sequence"/>
</dbReference>
<evidence type="ECO:0000313" key="2">
    <source>
        <dbReference type="Proteomes" id="UP000182284"/>
    </source>
</evidence>
<gene>
    <name evidence="1" type="ORF">SAMN04488117_11867</name>
</gene>
<sequence length="113" mass="12664">MNTTVAMELINSGEIDDFYIDRFSLSWDAESYGYDLSLCVSGPDNHSKRYTFLFASVVDVAAPSLGKGRTQVGSPRMEVHHDGWDGPRFDMFDVEGDGLSFSFKNIRLLNKNS</sequence>
<dbReference type="EMBL" id="FNBL01000018">
    <property type="protein sequence ID" value="SDG38594.1"/>
    <property type="molecule type" value="Genomic_DNA"/>
</dbReference>
<organism evidence="1 2">
    <name type="scientific">Celeribacter baekdonensis</name>
    <dbReference type="NCBI Taxonomy" id="875171"/>
    <lineage>
        <taxon>Bacteria</taxon>
        <taxon>Pseudomonadati</taxon>
        <taxon>Pseudomonadota</taxon>
        <taxon>Alphaproteobacteria</taxon>
        <taxon>Rhodobacterales</taxon>
        <taxon>Roseobacteraceae</taxon>
        <taxon>Celeribacter</taxon>
    </lineage>
</organism>
<proteinExistence type="predicted"/>
<dbReference type="RefSeq" id="WP_143026901.1">
    <property type="nucleotide sequence ID" value="NZ_FNBL01000018.1"/>
</dbReference>
<name>A0A1G7TU96_9RHOB</name>
<protein>
    <submittedName>
        <fullName evidence="1">Uncharacterized protein</fullName>
    </submittedName>
</protein>
<accession>A0A1G7TU96</accession>